<dbReference type="KEGG" id="moc:BB934_43765"/>
<dbReference type="EMBL" id="CP016620">
    <property type="protein sequence ID" value="ANY85119.1"/>
    <property type="molecule type" value="Genomic_DNA"/>
</dbReference>
<dbReference type="AlphaFoldDB" id="A0A1B2EYQ6"/>
<sequence length="208" mass="22676">MVGDPEQVLREIPDGVLVALVPPDATTEKKLLRIGSGRIQRLRGHLAGPQGRLFARVRSGAIKKRPVVDASAFEPNSRAKALLRGVQIAQNDLKESGGAYDLDQVRVLMNGISRQMVDRKVREGSLLAVPGPSNRRAYPTVQFNRDGTVVLGLKAVREALPTENPWAVLNFLVRPDPRLNGRTPIDLLKAGEIDLVVDAARRMGQQGS</sequence>
<name>A0A1B2EYQ6_9HYPH</name>
<proteinExistence type="predicted"/>
<reference evidence="1" key="1">
    <citation type="submission" date="2016-07" db="EMBL/GenBank/DDBJ databases">
        <title>Microvirga ossetica sp. nov. a new species of rhizobia isolated from root nodules of the legume species Vicia alpestris Steven originated from North Ossetia region in the Caucasus.</title>
        <authorList>
            <person name="Safronova V.I."/>
            <person name="Kuznetsova I.G."/>
            <person name="Sazanova A.L."/>
            <person name="Belimov A."/>
            <person name="Andronov E."/>
            <person name="Osledkin Y.S."/>
            <person name="Onishchuk O.P."/>
            <person name="Kurchak O.N."/>
            <person name="Shaposhnikov A.I."/>
            <person name="Willems A."/>
            <person name="Tikhonovich I.A."/>
        </authorList>
    </citation>
    <scope>NUCLEOTIDE SEQUENCE [LARGE SCALE GENOMIC DNA]</scope>
    <source>
        <strain evidence="1">V5/3M</strain>
        <plasmid evidence="1">unnamed4</plasmid>
    </source>
</reference>
<geneLocation type="plasmid" evidence="1">
    <name>unnamed4</name>
</geneLocation>
<organism evidence="1">
    <name type="scientific">Microvirga ossetica</name>
    <dbReference type="NCBI Taxonomy" id="1882682"/>
    <lineage>
        <taxon>Bacteria</taxon>
        <taxon>Pseudomonadati</taxon>
        <taxon>Pseudomonadota</taxon>
        <taxon>Alphaproteobacteria</taxon>
        <taxon>Hyphomicrobiales</taxon>
        <taxon>Methylobacteriaceae</taxon>
        <taxon>Microvirga</taxon>
    </lineage>
</organism>
<protein>
    <submittedName>
        <fullName evidence="1">Uncharacterized protein</fullName>
    </submittedName>
</protein>
<gene>
    <name evidence="1" type="ORF">BB934_43765</name>
</gene>
<accession>A0A1B2EYQ6</accession>
<keyword evidence="1" id="KW-0614">Plasmid</keyword>
<evidence type="ECO:0000313" key="1">
    <source>
        <dbReference type="EMBL" id="ANY85119.1"/>
    </source>
</evidence>